<name>A0ABV3PS88_9HYPH</name>
<evidence type="ECO:0008006" key="3">
    <source>
        <dbReference type="Google" id="ProtNLM"/>
    </source>
</evidence>
<reference evidence="1 2" key="1">
    <citation type="submission" date="2024-07" db="EMBL/GenBank/DDBJ databases">
        <title>Description of Labrys sedimenti sp. nov., isolated from a diclofenac-degrading enrichment culture.</title>
        <authorList>
            <person name="Tancsics A."/>
            <person name="Csepanyi A."/>
        </authorList>
    </citation>
    <scope>NUCLEOTIDE SEQUENCE [LARGE SCALE GENOMIC DNA]</scope>
    <source>
        <strain evidence="1 2">LMG 23578</strain>
    </source>
</reference>
<evidence type="ECO:0000313" key="2">
    <source>
        <dbReference type="Proteomes" id="UP001555786"/>
    </source>
</evidence>
<accession>A0ABV3PS88</accession>
<keyword evidence="2" id="KW-1185">Reference proteome</keyword>
<dbReference type="Proteomes" id="UP001555786">
    <property type="component" value="Unassembled WGS sequence"/>
</dbReference>
<dbReference type="RefSeq" id="WP_367625554.1">
    <property type="nucleotide sequence ID" value="NZ_JBFNQD010000009.1"/>
</dbReference>
<gene>
    <name evidence="1" type="ORF">ABXS05_23410</name>
</gene>
<evidence type="ECO:0000313" key="1">
    <source>
        <dbReference type="EMBL" id="MEW9308521.1"/>
    </source>
</evidence>
<proteinExistence type="predicted"/>
<protein>
    <recommendedName>
        <fullName evidence="3">MaoC family dehydratase</fullName>
    </recommendedName>
</protein>
<dbReference type="Gene3D" id="3.10.129.10">
    <property type="entry name" value="Hotdog Thioesterase"/>
    <property type="match status" value="1"/>
</dbReference>
<comment type="caution">
    <text evidence="1">The sequence shown here is derived from an EMBL/GenBank/DDBJ whole genome shotgun (WGS) entry which is preliminary data.</text>
</comment>
<dbReference type="EMBL" id="JBFNQD010000009">
    <property type="protein sequence ID" value="MEW9308521.1"/>
    <property type="molecule type" value="Genomic_DNA"/>
</dbReference>
<sequence>MSAPPPLSIGPIAARVEADAVRRYREATAFDGKMSQGLTGEGDEVPATFPAIWLWHPAAKAAFDDLAGEEHLIPVLIAQRFSYRRALRIGEEIRFVITRRADAAMPDDVQIEAHIEGRDGEVIADFAATYRLFQPELAQ</sequence>
<organism evidence="1 2">
    <name type="scientific">Labrys neptuniae</name>
    <dbReference type="NCBI Taxonomy" id="376174"/>
    <lineage>
        <taxon>Bacteria</taxon>
        <taxon>Pseudomonadati</taxon>
        <taxon>Pseudomonadota</taxon>
        <taxon>Alphaproteobacteria</taxon>
        <taxon>Hyphomicrobiales</taxon>
        <taxon>Xanthobacteraceae</taxon>
        <taxon>Labrys</taxon>
    </lineage>
</organism>